<protein>
    <submittedName>
        <fullName evidence="1">Unannotated protein</fullName>
    </submittedName>
</protein>
<dbReference type="AlphaFoldDB" id="A0A6J6AXB4"/>
<gene>
    <name evidence="1" type="ORF">UFOPK1395_00366</name>
</gene>
<accession>A0A6J6AXB4</accession>
<evidence type="ECO:0000313" key="1">
    <source>
        <dbReference type="EMBL" id="CAB4531174.1"/>
    </source>
</evidence>
<reference evidence="1" key="1">
    <citation type="submission" date="2020-05" db="EMBL/GenBank/DDBJ databases">
        <authorList>
            <person name="Chiriac C."/>
            <person name="Salcher M."/>
            <person name="Ghai R."/>
            <person name="Kavagutti S V."/>
        </authorList>
    </citation>
    <scope>NUCLEOTIDE SEQUENCE</scope>
</reference>
<name>A0A6J6AXB4_9ZZZZ</name>
<dbReference type="EMBL" id="CAEZSB010000024">
    <property type="protein sequence ID" value="CAB4531174.1"/>
    <property type="molecule type" value="Genomic_DNA"/>
</dbReference>
<sequence>MAAAVVVIGAKEVKISIAGIFTPISATNPKPAGVKIDEISMKFIADLKVVDGKLVLTPETGFSGRKILTVTINENGTDRLIQVPLTVLPETVTKPILSPSSSSRSMIRWAASPNASSYTVYASGKKVCSTTTTSCSVAKVFGPTANIEVVSNGGDSTASQKIEADFYQSAPLLATRLVSATNIKSVLSVVDKKALDKVITLIKTQGFRSVVISKITTTKKTEALAAARIVAIKKYISDGASVKNLNFETTPPASRTYFNNISIKG</sequence>
<organism evidence="1">
    <name type="scientific">freshwater metagenome</name>
    <dbReference type="NCBI Taxonomy" id="449393"/>
    <lineage>
        <taxon>unclassified sequences</taxon>
        <taxon>metagenomes</taxon>
        <taxon>ecological metagenomes</taxon>
    </lineage>
</organism>
<proteinExistence type="predicted"/>